<evidence type="ECO:0000256" key="1">
    <source>
        <dbReference type="SAM" id="Phobius"/>
    </source>
</evidence>
<evidence type="ECO:0000313" key="3">
    <source>
        <dbReference type="Proteomes" id="UP000807306"/>
    </source>
</evidence>
<protein>
    <submittedName>
        <fullName evidence="2">Uncharacterized protein</fullName>
    </submittedName>
</protein>
<keyword evidence="1" id="KW-0472">Membrane</keyword>
<dbReference type="OrthoDB" id="3052647at2759"/>
<comment type="caution">
    <text evidence="2">The sequence shown here is derived from an EMBL/GenBank/DDBJ whole genome shotgun (WGS) entry which is preliminary data.</text>
</comment>
<evidence type="ECO:0000313" key="2">
    <source>
        <dbReference type="EMBL" id="KAF9524776.1"/>
    </source>
</evidence>
<keyword evidence="1" id="KW-1133">Transmembrane helix</keyword>
<reference evidence="2" key="1">
    <citation type="submission" date="2020-11" db="EMBL/GenBank/DDBJ databases">
        <authorList>
            <consortium name="DOE Joint Genome Institute"/>
            <person name="Ahrendt S."/>
            <person name="Riley R."/>
            <person name="Andreopoulos W."/>
            <person name="Labutti K."/>
            <person name="Pangilinan J."/>
            <person name="Ruiz-Duenas F.J."/>
            <person name="Barrasa J.M."/>
            <person name="Sanchez-Garcia M."/>
            <person name="Camarero S."/>
            <person name="Miyauchi S."/>
            <person name="Serrano A."/>
            <person name="Linde D."/>
            <person name="Babiker R."/>
            <person name="Drula E."/>
            <person name="Ayuso-Fernandez I."/>
            <person name="Pacheco R."/>
            <person name="Padilla G."/>
            <person name="Ferreira P."/>
            <person name="Barriuso J."/>
            <person name="Kellner H."/>
            <person name="Castanera R."/>
            <person name="Alfaro M."/>
            <person name="Ramirez L."/>
            <person name="Pisabarro A.G."/>
            <person name="Kuo A."/>
            <person name="Tritt A."/>
            <person name="Lipzen A."/>
            <person name="He G."/>
            <person name="Yan M."/>
            <person name="Ng V."/>
            <person name="Cullen D."/>
            <person name="Martin F."/>
            <person name="Rosso M.-N."/>
            <person name="Henrissat B."/>
            <person name="Hibbett D."/>
            <person name="Martinez A.T."/>
            <person name="Grigoriev I.V."/>
        </authorList>
    </citation>
    <scope>NUCLEOTIDE SEQUENCE</scope>
    <source>
        <strain evidence="2">CBS 506.95</strain>
    </source>
</reference>
<feature type="transmembrane region" description="Helical" evidence="1">
    <location>
        <begin position="288"/>
        <end position="312"/>
    </location>
</feature>
<dbReference type="Gene3D" id="2.60.120.260">
    <property type="entry name" value="Galactose-binding domain-like"/>
    <property type="match status" value="1"/>
</dbReference>
<gene>
    <name evidence="2" type="ORF">CPB83DRAFT_886030</name>
</gene>
<dbReference type="Proteomes" id="UP000807306">
    <property type="component" value="Unassembled WGS sequence"/>
</dbReference>
<name>A0A9P6JL25_9AGAR</name>
<keyword evidence="1" id="KW-0812">Transmembrane</keyword>
<organism evidence="2 3">
    <name type="scientific">Crepidotus variabilis</name>
    <dbReference type="NCBI Taxonomy" id="179855"/>
    <lineage>
        <taxon>Eukaryota</taxon>
        <taxon>Fungi</taxon>
        <taxon>Dikarya</taxon>
        <taxon>Basidiomycota</taxon>
        <taxon>Agaricomycotina</taxon>
        <taxon>Agaricomycetes</taxon>
        <taxon>Agaricomycetidae</taxon>
        <taxon>Agaricales</taxon>
        <taxon>Agaricineae</taxon>
        <taxon>Crepidotaceae</taxon>
        <taxon>Crepidotus</taxon>
    </lineage>
</organism>
<dbReference type="AlphaFoldDB" id="A0A9P6JL25"/>
<accession>A0A9P6JL25</accession>
<proteinExistence type="predicted"/>
<dbReference type="EMBL" id="MU157893">
    <property type="protein sequence ID" value="KAF9524776.1"/>
    <property type="molecule type" value="Genomic_DNA"/>
</dbReference>
<sequence>MATSARSAIIDDSSNLINYQGDTWYEYPVVYDNQYGRFGPPMRGKMHGTGQSASLSFAFAGTAVRVWGPNELASNVTWQCLIDGNSSDLEIVIVQEENPSVMCIKAQLEDQPHTLTLNAVVPTGDEFWFDQIQYTPSAGVSLENKTIFIESNDSEIKYGSGWVSTDGIGHATKETSSKFDFEFIGISLSWYSWNALDFSTDFATASYTIDGGSAKVLNVTAPIDVDRKTTIFNQKLFETPILEMGRHTLSLVYHGTENTIPLSLSYLIVQNGTIISNPSVGHNSKRNIGAIVGGVISGAVFIACLVFGLAFLRKRRRERQIRHHRRKYSNLDRDLKYLK</sequence>
<keyword evidence="3" id="KW-1185">Reference proteome</keyword>